<dbReference type="InterPro" id="IPR031327">
    <property type="entry name" value="MCM"/>
</dbReference>
<dbReference type="Gene3D" id="3.40.50.300">
    <property type="entry name" value="P-loop containing nucleotide triphosphate hydrolases"/>
    <property type="match status" value="1"/>
</dbReference>
<dbReference type="GO" id="GO:0017116">
    <property type="term" value="F:single-stranded DNA helicase activity"/>
    <property type="evidence" value="ECO:0007669"/>
    <property type="project" value="TreeGrafter"/>
</dbReference>
<dbReference type="FunFam" id="3.40.50.300:FF:002469">
    <property type="entry name" value="Cell division control protein 21"/>
    <property type="match status" value="1"/>
</dbReference>
<dbReference type="PRINTS" id="PR01661">
    <property type="entry name" value="MCMPROTEIN5"/>
</dbReference>
<dbReference type="GO" id="GO:0042555">
    <property type="term" value="C:MCM complex"/>
    <property type="evidence" value="ECO:0007669"/>
    <property type="project" value="UniProtKB-UniRule"/>
</dbReference>
<dbReference type="EMBL" id="VLTN01000014">
    <property type="protein sequence ID" value="KAA0153811.1"/>
    <property type="molecule type" value="Genomic_DNA"/>
</dbReference>
<dbReference type="InterPro" id="IPR008048">
    <property type="entry name" value="MCM5"/>
</dbReference>
<dbReference type="GO" id="GO:0000727">
    <property type="term" value="P:double-strand break repair via break-induced replication"/>
    <property type="evidence" value="ECO:0007669"/>
    <property type="project" value="TreeGrafter"/>
</dbReference>
<dbReference type="PROSITE" id="PS50051">
    <property type="entry name" value="MCM_2"/>
    <property type="match status" value="1"/>
</dbReference>
<dbReference type="GO" id="GO:0005634">
    <property type="term" value="C:nucleus"/>
    <property type="evidence" value="ECO:0007669"/>
    <property type="project" value="UniProtKB-SubCell"/>
</dbReference>
<dbReference type="InterPro" id="IPR001208">
    <property type="entry name" value="MCM_dom"/>
</dbReference>
<dbReference type="Pfam" id="PF17855">
    <property type="entry name" value="MCM_lid"/>
    <property type="match status" value="1"/>
</dbReference>
<keyword evidence="7 9" id="KW-0238">DNA-binding</keyword>
<dbReference type="GO" id="GO:0043138">
    <property type="term" value="F:3'-5' DNA helicase activity"/>
    <property type="evidence" value="ECO:0007669"/>
    <property type="project" value="TreeGrafter"/>
</dbReference>
<comment type="subunit">
    <text evidence="10">Component of the MCM2-7 complex.</text>
</comment>
<comment type="similarity">
    <text evidence="9">Belongs to the MCM family.</text>
</comment>
<evidence type="ECO:0000259" key="11">
    <source>
        <dbReference type="PROSITE" id="PS50051"/>
    </source>
</evidence>
<dbReference type="InterPro" id="IPR033762">
    <property type="entry name" value="MCM_OB"/>
</dbReference>
<evidence type="ECO:0000256" key="9">
    <source>
        <dbReference type="RuleBase" id="RU004070"/>
    </source>
</evidence>
<evidence type="ECO:0000256" key="4">
    <source>
        <dbReference type="ARBA" id="ARBA00022801"/>
    </source>
</evidence>
<dbReference type="AlphaFoldDB" id="A0A5A8CPW2"/>
<dbReference type="Proteomes" id="UP000323011">
    <property type="component" value="Unassembled WGS sequence"/>
</dbReference>
<dbReference type="SUPFAM" id="SSF52540">
    <property type="entry name" value="P-loop containing nucleoside triphosphate hydrolases"/>
    <property type="match status" value="1"/>
</dbReference>
<dbReference type="PROSITE" id="PS00847">
    <property type="entry name" value="MCM_1"/>
    <property type="match status" value="1"/>
</dbReference>
<comment type="function">
    <text evidence="10">Acts as component of the MCM2-7 complex (MCM complex) which is the replicative helicase essential for 'once per cell cycle' DNA replication initiation and elongation in eukaryotic cells. The active ATPase sites in the MCM2-7 ring are formed through the interaction surfaces of two neighboring subunits such that a critical structure of a conserved arginine finger motif is provided in trans relative to the ATP-binding site of the Walker A box of the adjacent subunit. The six ATPase active sites, however, are likely to contribute differentially to the complex helicase activity.</text>
</comment>
<keyword evidence="8 10" id="KW-0539">Nucleus</keyword>
<dbReference type="GO" id="GO:0006270">
    <property type="term" value="P:DNA replication initiation"/>
    <property type="evidence" value="ECO:0007669"/>
    <property type="project" value="UniProtKB-UniRule"/>
</dbReference>
<name>A0A5A8CPW2_CAFRO</name>
<evidence type="ECO:0000313" key="12">
    <source>
        <dbReference type="EMBL" id="KAA0153811.1"/>
    </source>
</evidence>
<dbReference type="GO" id="GO:0003688">
    <property type="term" value="F:DNA replication origin binding"/>
    <property type="evidence" value="ECO:0007669"/>
    <property type="project" value="UniProtKB-UniRule"/>
</dbReference>
<dbReference type="OMA" id="ITYCKTR"/>
<dbReference type="PANTHER" id="PTHR11630">
    <property type="entry name" value="DNA REPLICATION LICENSING FACTOR MCM FAMILY MEMBER"/>
    <property type="match status" value="1"/>
</dbReference>
<feature type="domain" description="MCM C-terminal AAA(+) ATPase" evidence="11">
    <location>
        <begin position="356"/>
        <end position="563"/>
    </location>
</feature>
<dbReference type="InterPro" id="IPR012340">
    <property type="entry name" value="NA-bd_OB-fold"/>
</dbReference>
<gene>
    <name evidence="12" type="ORF">FNF29_02800</name>
</gene>
<dbReference type="Gene3D" id="2.40.50.140">
    <property type="entry name" value="Nucleic acid-binding proteins"/>
    <property type="match status" value="1"/>
</dbReference>
<dbReference type="Gene3D" id="2.20.28.10">
    <property type="match status" value="1"/>
</dbReference>
<evidence type="ECO:0000256" key="3">
    <source>
        <dbReference type="ARBA" id="ARBA00022741"/>
    </source>
</evidence>
<keyword evidence="5 10" id="KW-0347">Helicase</keyword>
<protein>
    <recommendedName>
        <fullName evidence="10">DNA replication licensing factor MCM5</fullName>
        <ecNumber evidence="10">3.6.4.12</ecNumber>
    </recommendedName>
</protein>
<keyword evidence="2 10" id="KW-0235">DNA replication</keyword>
<keyword evidence="10" id="KW-0131">Cell cycle</keyword>
<dbReference type="PANTHER" id="PTHR11630:SF42">
    <property type="entry name" value="DNA REPLICATION LICENSING FACTOR MCM5"/>
    <property type="match status" value="1"/>
</dbReference>
<keyword evidence="13" id="KW-1185">Reference proteome</keyword>
<evidence type="ECO:0000256" key="1">
    <source>
        <dbReference type="ARBA" id="ARBA00004123"/>
    </source>
</evidence>
<proteinExistence type="inferred from homology"/>
<comment type="caution">
    <text evidence="12">The sequence shown here is derived from an EMBL/GenBank/DDBJ whole genome shotgun (WGS) entry which is preliminary data.</text>
</comment>
<comment type="subcellular location">
    <subcellularLocation>
        <location evidence="1 10">Nucleus</location>
    </subcellularLocation>
</comment>
<keyword evidence="3 9" id="KW-0547">Nucleotide-binding</keyword>
<dbReference type="Pfam" id="PF17207">
    <property type="entry name" value="MCM_OB"/>
    <property type="match status" value="1"/>
</dbReference>
<dbReference type="SMART" id="SM00350">
    <property type="entry name" value="MCM"/>
    <property type="match status" value="1"/>
</dbReference>
<dbReference type="Pfam" id="PF00493">
    <property type="entry name" value="MCM"/>
    <property type="match status" value="1"/>
</dbReference>
<dbReference type="InterPro" id="IPR027925">
    <property type="entry name" value="MCM_N"/>
</dbReference>
<dbReference type="InterPro" id="IPR027417">
    <property type="entry name" value="P-loop_NTPase"/>
</dbReference>
<dbReference type="Pfam" id="PF14551">
    <property type="entry name" value="MCM_N"/>
    <property type="match status" value="1"/>
</dbReference>
<keyword evidence="6 9" id="KW-0067">ATP-binding</keyword>
<dbReference type="GO" id="GO:0016887">
    <property type="term" value="F:ATP hydrolysis activity"/>
    <property type="evidence" value="ECO:0007669"/>
    <property type="project" value="RHEA"/>
</dbReference>
<dbReference type="SUPFAM" id="SSF50249">
    <property type="entry name" value="Nucleic acid-binding proteins"/>
    <property type="match status" value="1"/>
</dbReference>
<accession>A0A5A8CPW2</accession>
<comment type="catalytic activity">
    <reaction evidence="10">
        <text>ATP + H2O = ADP + phosphate + H(+)</text>
        <dbReference type="Rhea" id="RHEA:13065"/>
        <dbReference type="ChEBI" id="CHEBI:15377"/>
        <dbReference type="ChEBI" id="CHEBI:15378"/>
        <dbReference type="ChEBI" id="CHEBI:30616"/>
        <dbReference type="ChEBI" id="CHEBI:43474"/>
        <dbReference type="ChEBI" id="CHEBI:456216"/>
        <dbReference type="EC" id="3.6.4.12"/>
    </reaction>
</comment>
<dbReference type="Gene3D" id="3.30.1640.10">
    <property type="entry name" value="mini-chromosome maintenance (MCM) complex, chain A, domain 1"/>
    <property type="match status" value="1"/>
</dbReference>
<evidence type="ECO:0000256" key="2">
    <source>
        <dbReference type="ARBA" id="ARBA00022705"/>
    </source>
</evidence>
<organism evidence="12 13">
    <name type="scientific">Cafeteria roenbergensis</name>
    <name type="common">Marine flagellate</name>
    <dbReference type="NCBI Taxonomy" id="33653"/>
    <lineage>
        <taxon>Eukaryota</taxon>
        <taxon>Sar</taxon>
        <taxon>Stramenopiles</taxon>
        <taxon>Bigyra</taxon>
        <taxon>Opalozoa</taxon>
        <taxon>Bicosoecida</taxon>
        <taxon>Cafeteriaceae</taxon>
        <taxon>Cafeteria</taxon>
    </lineage>
</organism>
<dbReference type="InterPro" id="IPR041562">
    <property type="entry name" value="MCM_lid"/>
</dbReference>
<evidence type="ECO:0000256" key="10">
    <source>
        <dbReference type="RuleBase" id="RU368063"/>
    </source>
</evidence>
<evidence type="ECO:0000256" key="5">
    <source>
        <dbReference type="ARBA" id="ARBA00022806"/>
    </source>
</evidence>
<keyword evidence="4 10" id="KW-0378">Hydrolase</keyword>
<evidence type="ECO:0000313" key="13">
    <source>
        <dbReference type="Proteomes" id="UP000323011"/>
    </source>
</evidence>
<sequence length="793" mass="86032">MRRAPTLGAMSEWDTGSISFSSQRLGSSRDLSSRDSLTVARREFRAFVRGFREGEFFLYREQLIRQYRRAEPWLQVDMRHLSSYSKQLHDLIRDAPNDYIPVFESSIKDTLKELIGEGLPASGEDADPDVASAVAASSDAAPDFQLSLVSDMAPTRIRSITAAHMNKLVVVPGIVVNASRTAPKATRVALRCRNCGSRIFAPVSPAFGGFSIPRRCNALRADAGDGDGAPGDQPCPLDPFVVVPDHSAYTDAQTLKLQEAPEDVPTGEMPRHVIVAAEQSLVDRVAPGARVRIVGVASIFTAKAPRASRGSSQAVRTPYVRAVGLLQEDDSGTRGAPAFSAEEEEELRAMAAEPGLYDRLWPSVAPAISGEYTNDIKKAVLCLLMGGSRKLLPDGTRLRGDINVLMLGDPSTAKSQFLKFVERVAPVGVYTSGKGSSAAGLTASVVRDQRGEFYLEGGAMVLGDGGVVCIDEFDKMREEDRVAIHEAMEQQTISVAKAGITTVLNSRTAVLAAANPVFGRYDDSMSAAENIDFMPTILSRFDLIFIVRDVRDAKRDEDIARHVMRIHINAAAAAADEEAGVGGGAAEEESDGEMGLHRMRRFIAFAKSRVAPRLSAEAMDRLREFYVQMRREQRALKTAAAASAVDAGNSHQRAAARAEGHEAASVVPITVRQLEALVRVSEAVAKSELATHATVDHADEAIRLFRQSTLAAAKSGVVSAEGGLPAHLQRKARDVEAAIQRALPLGSEPMALERLRKSIANPDTNVFRWVLSTMKRRDELVEVDEGRRVRRNK</sequence>
<evidence type="ECO:0000256" key="7">
    <source>
        <dbReference type="ARBA" id="ARBA00023125"/>
    </source>
</evidence>
<dbReference type="InterPro" id="IPR018525">
    <property type="entry name" value="MCM_CS"/>
</dbReference>
<dbReference type="GO" id="GO:0005524">
    <property type="term" value="F:ATP binding"/>
    <property type="evidence" value="ECO:0007669"/>
    <property type="project" value="UniProtKB-UniRule"/>
</dbReference>
<evidence type="ECO:0000256" key="8">
    <source>
        <dbReference type="ARBA" id="ARBA00023242"/>
    </source>
</evidence>
<dbReference type="EC" id="3.6.4.12" evidence="10"/>
<evidence type="ECO:0000256" key="6">
    <source>
        <dbReference type="ARBA" id="ARBA00022840"/>
    </source>
</evidence>
<reference evidence="12 13" key="1">
    <citation type="submission" date="2019-07" db="EMBL/GenBank/DDBJ databases">
        <title>Genomes of Cafeteria roenbergensis.</title>
        <authorList>
            <person name="Fischer M.G."/>
            <person name="Hackl T."/>
            <person name="Roman M."/>
        </authorList>
    </citation>
    <scope>NUCLEOTIDE SEQUENCE [LARGE SCALE GENOMIC DNA]</scope>
    <source>
        <strain evidence="12 13">BVI</strain>
    </source>
</reference>
<dbReference type="GO" id="GO:0003697">
    <property type="term" value="F:single-stranded DNA binding"/>
    <property type="evidence" value="ECO:0007669"/>
    <property type="project" value="TreeGrafter"/>
</dbReference>
<dbReference type="PRINTS" id="PR01657">
    <property type="entry name" value="MCMFAMILY"/>
</dbReference>